<dbReference type="AlphaFoldDB" id="A0AAV2P6H6"/>
<keyword evidence="2" id="KW-1185">Reference proteome</keyword>
<name>A0AAV2P6H6_9HYME</name>
<organism evidence="1 2">
    <name type="scientific">Lasius platythorax</name>
    <dbReference type="NCBI Taxonomy" id="488582"/>
    <lineage>
        <taxon>Eukaryota</taxon>
        <taxon>Metazoa</taxon>
        <taxon>Ecdysozoa</taxon>
        <taxon>Arthropoda</taxon>
        <taxon>Hexapoda</taxon>
        <taxon>Insecta</taxon>
        <taxon>Pterygota</taxon>
        <taxon>Neoptera</taxon>
        <taxon>Endopterygota</taxon>
        <taxon>Hymenoptera</taxon>
        <taxon>Apocrita</taxon>
        <taxon>Aculeata</taxon>
        <taxon>Formicoidea</taxon>
        <taxon>Formicidae</taxon>
        <taxon>Formicinae</taxon>
        <taxon>Lasius</taxon>
        <taxon>Lasius</taxon>
    </lineage>
</organism>
<evidence type="ECO:0000313" key="2">
    <source>
        <dbReference type="Proteomes" id="UP001497644"/>
    </source>
</evidence>
<reference evidence="1" key="1">
    <citation type="submission" date="2024-04" db="EMBL/GenBank/DDBJ databases">
        <authorList>
            <consortium name="Molecular Ecology Group"/>
        </authorList>
    </citation>
    <scope>NUCLEOTIDE SEQUENCE</scope>
</reference>
<sequence length="106" mass="11948">MVFALSVYVLRSISLLSKRLPLRPHYSGLPSAIRAFGLGICTLGPFALVCDGVCVRLTYGRVYYVCVRADGDERAGVCLRVHYVDCWSWPLRRTQRTAKRVVKRDG</sequence>
<dbReference type="Proteomes" id="UP001497644">
    <property type="component" value="Chromosome 8"/>
</dbReference>
<accession>A0AAV2P6H6</accession>
<evidence type="ECO:0000313" key="1">
    <source>
        <dbReference type="EMBL" id="CAL1688535.1"/>
    </source>
</evidence>
<protein>
    <recommendedName>
        <fullName evidence="3">Secreted protein</fullName>
    </recommendedName>
</protein>
<dbReference type="EMBL" id="OZ034831">
    <property type="protein sequence ID" value="CAL1688535.1"/>
    <property type="molecule type" value="Genomic_DNA"/>
</dbReference>
<proteinExistence type="predicted"/>
<evidence type="ECO:0008006" key="3">
    <source>
        <dbReference type="Google" id="ProtNLM"/>
    </source>
</evidence>
<gene>
    <name evidence="1" type="ORF">LPLAT_LOCUS13582</name>
</gene>